<keyword evidence="11" id="KW-1185">Reference proteome</keyword>
<organism evidence="10 11">
    <name type="scientific">Mycolicibacterium neoaurum VKM Ac-1815D</name>
    <dbReference type="NCBI Taxonomy" id="700508"/>
    <lineage>
        <taxon>Bacteria</taxon>
        <taxon>Bacillati</taxon>
        <taxon>Actinomycetota</taxon>
        <taxon>Actinomycetes</taxon>
        <taxon>Mycobacteriales</taxon>
        <taxon>Mycobacteriaceae</taxon>
        <taxon>Mycolicibacterium</taxon>
    </lineage>
</organism>
<keyword evidence="3 8" id="KW-0004">4Fe-4S</keyword>
<dbReference type="PROSITE" id="PS51379">
    <property type="entry name" value="4FE4S_FER_2"/>
    <property type="match status" value="2"/>
</dbReference>
<dbReference type="SUPFAM" id="SSF54862">
    <property type="entry name" value="4Fe-4S ferredoxins"/>
    <property type="match status" value="1"/>
</dbReference>
<evidence type="ECO:0000313" key="11">
    <source>
        <dbReference type="Proteomes" id="UP000018763"/>
    </source>
</evidence>
<dbReference type="RefSeq" id="WP_019512093.1">
    <property type="nucleotide sequence ID" value="NC_023036.2"/>
</dbReference>
<accession>V5XC83</accession>
<dbReference type="InterPro" id="IPR017896">
    <property type="entry name" value="4Fe4S_Fe-S-bd"/>
</dbReference>
<dbReference type="Pfam" id="PF00037">
    <property type="entry name" value="Fer4"/>
    <property type="match status" value="1"/>
</dbReference>
<evidence type="ECO:0000256" key="7">
    <source>
        <dbReference type="ARBA" id="ARBA00023014"/>
    </source>
</evidence>
<sequence>MAFVIAAPCVADYSCVEVCPVDCIHPTPDEAGFDTAEQLFIDPESCIDCEACVQACPVDAIFDAARIPARYTDYVEHNAQYYRSVTP</sequence>
<dbReference type="InterPro" id="IPR000813">
    <property type="entry name" value="7Fe_ferredoxin"/>
</dbReference>
<evidence type="ECO:0000256" key="4">
    <source>
        <dbReference type="ARBA" id="ARBA00022723"/>
    </source>
</evidence>
<dbReference type="PANTHER" id="PTHR42859">
    <property type="entry name" value="OXIDOREDUCTASE"/>
    <property type="match status" value="1"/>
</dbReference>
<dbReference type="InterPro" id="IPR050294">
    <property type="entry name" value="RnfB_subfamily"/>
</dbReference>
<proteinExistence type="predicted"/>
<feature type="domain" description="4Fe-4S ferredoxin-type" evidence="9">
    <location>
        <begin position="1"/>
        <end position="29"/>
    </location>
</feature>
<feature type="domain" description="4Fe-4S ferredoxin-type" evidence="9">
    <location>
        <begin position="37"/>
        <end position="66"/>
    </location>
</feature>
<dbReference type="GO" id="GO:0046872">
    <property type="term" value="F:metal ion binding"/>
    <property type="evidence" value="ECO:0007669"/>
    <property type="project" value="UniProtKB-UniRule"/>
</dbReference>
<dbReference type="PANTHER" id="PTHR42859:SF2">
    <property type="entry name" value="FERREDOXIN"/>
    <property type="match status" value="1"/>
</dbReference>
<comment type="cofactor">
    <cofactor evidence="1 8">
        <name>[4Fe-4S] cluster</name>
        <dbReference type="ChEBI" id="CHEBI:49883"/>
    </cofactor>
</comment>
<evidence type="ECO:0000256" key="3">
    <source>
        <dbReference type="ARBA" id="ARBA00022485"/>
    </source>
</evidence>
<reference evidence="10 11" key="1">
    <citation type="journal article" date="2014" name="Genome Announc.">
        <title>Complete Genome Sequence of Sterol-Transforming Mycobacterium neoaurum Strain VKM Ac-1815D.</title>
        <authorList>
            <person name="Shtratnikova V.Y."/>
            <person name="Bragin E.Y."/>
            <person name="Dovbnya D.V."/>
            <person name="Pekov Y.A."/>
            <person name="Schelkunov M.I."/>
            <person name="Strizhov N."/>
            <person name="Ivashina T.V."/>
            <person name="Ashapkin V.V."/>
            <person name="Donova M.V."/>
        </authorList>
    </citation>
    <scope>NUCLEOTIDE SEQUENCE [LARGE SCALE GENOMIC DNA]</scope>
    <source>
        <strain evidence="10 11">VKM Ac-1815D</strain>
    </source>
</reference>
<evidence type="ECO:0000313" key="10">
    <source>
        <dbReference type="EMBL" id="AHC25597.1"/>
    </source>
</evidence>
<keyword evidence="8" id="KW-0003">3Fe-4S</keyword>
<dbReference type="EMBL" id="CP006936">
    <property type="protein sequence ID" value="AHC25597.1"/>
    <property type="molecule type" value="Genomic_DNA"/>
</dbReference>
<evidence type="ECO:0000256" key="2">
    <source>
        <dbReference type="ARBA" id="ARBA00022448"/>
    </source>
</evidence>
<keyword evidence="7 8" id="KW-0411">Iron-sulfur</keyword>
<name>V5XC83_MYCNE</name>
<dbReference type="eggNOG" id="COG1146">
    <property type="taxonomic scope" value="Bacteria"/>
</dbReference>
<dbReference type="GO" id="GO:0051538">
    <property type="term" value="F:3 iron, 4 sulfur cluster binding"/>
    <property type="evidence" value="ECO:0007669"/>
    <property type="project" value="UniProtKB-UniRule"/>
</dbReference>
<protein>
    <recommendedName>
        <fullName evidence="8">Ferredoxin</fullName>
    </recommendedName>
</protein>
<dbReference type="PROSITE" id="PS00198">
    <property type="entry name" value="4FE4S_FER_1"/>
    <property type="match status" value="1"/>
</dbReference>
<keyword evidence="6 8" id="KW-0408">Iron</keyword>
<dbReference type="Gene3D" id="3.30.70.20">
    <property type="match status" value="1"/>
</dbReference>
<comment type="function">
    <text evidence="8">Ferredoxins are iron-sulfur proteins that transfer electrons in a wide variety of metabolic reactions.</text>
</comment>
<evidence type="ECO:0000256" key="5">
    <source>
        <dbReference type="ARBA" id="ARBA00022982"/>
    </source>
</evidence>
<evidence type="ECO:0000256" key="1">
    <source>
        <dbReference type="ARBA" id="ARBA00001966"/>
    </source>
</evidence>
<dbReference type="Proteomes" id="UP000018763">
    <property type="component" value="Chromosome"/>
</dbReference>
<evidence type="ECO:0000256" key="6">
    <source>
        <dbReference type="ARBA" id="ARBA00023004"/>
    </source>
</evidence>
<evidence type="ECO:0000259" key="9">
    <source>
        <dbReference type="PROSITE" id="PS51379"/>
    </source>
</evidence>
<comment type="cofactor">
    <cofactor evidence="8">
        <name>[3Fe-4S] cluster</name>
        <dbReference type="ChEBI" id="CHEBI:21137"/>
    </cofactor>
    <text evidence="8">Binds 1 [3Fe-4S] cluster.</text>
</comment>
<dbReference type="GO" id="GO:0009055">
    <property type="term" value="F:electron transfer activity"/>
    <property type="evidence" value="ECO:0007669"/>
    <property type="project" value="UniProtKB-UniRule"/>
</dbReference>
<dbReference type="InterPro" id="IPR017900">
    <property type="entry name" value="4Fe4S_Fe_S_CS"/>
</dbReference>
<dbReference type="AlphaFoldDB" id="V5XC83"/>
<keyword evidence="2 8" id="KW-0813">Transport</keyword>
<dbReference type="GeneID" id="43450565"/>
<keyword evidence="4 8" id="KW-0479">Metal-binding</keyword>
<keyword evidence="5 8" id="KW-0249">Electron transport</keyword>
<dbReference type="KEGG" id="mne:D174_13840"/>
<dbReference type="HOGENOM" id="CLU_139698_0_1_11"/>
<dbReference type="PRINTS" id="PR00354">
    <property type="entry name" value="7FE8SFRDOXIN"/>
</dbReference>
<dbReference type="GO" id="GO:0051539">
    <property type="term" value="F:4 iron, 4 sulfur cluster binding"/>
    <property type="evidence" value="ECO:0007669"/>
    <property type="project" value="UniProtKB-UniRule"/>
</dbReference>
<evidence type="ECO:0000256" key="8">
    <source>
        <dbReference type="RuleBase" id="RU365098"/>
    </source>
</evidence>
<gene>
    <name evidence="10" type="ORF">D174_13840</name>
</gene>